<protein>
    <submittedName>
        <fullName evidence="1">Uncharacterized protein</fullName>
    </submittedName>
</protein>
<reference evidence="1" key="2">
    <citation type="journal article" date="2015" name="Data Brief">
        <title>Shoot transcriptome of the giant reed, Arundo donax.</title>
        <authorList>
            <person name="Barrero R.A."/>
            <person name="Guerrero F.D."/>
            <person name="Moolhuijzen P."/>
            <person name="Goolsby J.A."/>
            <person name="Tidwell J."/>
            <person name="Bellgard S.E."/>
            <person name="Bellgard M.I."/>
        </authorList>
    </citation>
    <scope>NUCLEOTIDE SEQUENCE</scope>
    <source>
        <tissue evidence="1">Shoot tissue taken approximately 20 cm above the soil surface</tissue>
    </source>
</reference>
<dbReference type="EMBL" id="GBRH01281686">
    <property type="protein sequence ID" value="JAD16209.1"/>
    <property type="molecule type" value="Transcribed_RNA"/>
</dbReference>
<reference evidence="1" key="1">
    <citation type="submission" date="2014-09" db="EMBL/GenBank/DDBJ databases">
        <authorList>
            <person name="Magalhaes I.L.F."/>
            <person name="Oliveira U."/>
            <person name="Santos F.R."/>
            <person name="Vidigal T.H.D.A."/>
            <person name="Brescovit A.D."/>
            <person name="Santos A.J."/>
        </authorList>
    </citation>
    <scope>NUCLEOTIDE SEQUENCE</scope>
    <source>
        <tissue evidence="1">Shoot tissue taken approximately 20 cm above the soil surface</tissue>
    </source>
</reference>
<name>A0A0A9UAM1_ARUDO</name>
<sequence length="124" mass="13536">MMLMITDLSLVCRSHASSTSWQSVSTMTRLNPFQRARQTPSRKARASAMKGLDTPGYFLHAATTKPPLWLRMTTPPPVADEDIAASVLTFTTCSGGGVQRAFCFSCLFDGIFTGNSNMPRVSQI</sequence>
<accession>A0A0A9UAM1</accession>
<organism evidence="1">
    <name type="scientific">Arundo donax</name>
    <name type="common">Giant reed</name>
    <name type="synonym">Donax arundinaceus</name>
    <dbReference type="NCBI Taxonomy" id="35708"/>
    <lineage>
        <taxon>Eukaryota</taxon>
        <taxon>Viridiplantae</taxon>
        <taxon>Streptophyta</taxon>
        <taxon>Embryophyta</taxon>
        <taxon>Tracheophyta</taxon>
        <taxon>Spermatophyta</taxon>
        <taxon>Magnoliopsida</taxon>
        <taxon>Liliopsida</taxon>
        <taxon>Poales</taxon>
        <taxon>Poaceae</taxon>
        <taxon>PACMAD clade</taxon>
        <taxon>Arundinoideae</taxon>
        <taxon>Arundineae</taxon>
        <taxon>Arundo</taxon>
    </lineage>
</organism>
<dbReference type="AlphaFoldDB" id="A0A0A9UAM1"/>
<evidence type="ECO:0000313" key="1">
    <source>
        <dbReference type="EMBL" id="JAD16209.1"/>
    </source>
</evidence>
<proteinExistence type="predicted"/>